<evidence type="ECO:0000313" key="2">
    <source>
        <dbReference type="EnsemblPlants" id="AUR62016779-RA:cds"/>
    </source>
</evidence>
<dbReference type="Pfam" id="PF14299">
    <property type="entry name" value="PP2"/>
    <property type="match status" value="1"/>
</dbReference>
<dbReference type="OMA" id="IVFRYLM"/>
<protein>
    <recommendedName>
        <fullName evidence="1">F-box domain-containing protein</fullName>
    </recommendedName>
</protein>
<dbReference type="PROSITE" id="PS50181">
    <property type="entry name" value="FBOX"/>
    <property type="match status" value="1"/>
</dbReference>
<name>A0A803LPA0_CHEQI</name>
<sequence>MAREMVEQLEFGRETISYIVETTINNLPDESIATVISFTTPRDACHIATLSTTFNNVVGNSDIVWDRFLPPNYREIVLRASNVDHVHLLDTLSKKDLYMYLADNSLLLDQGLMLGITWGERPSYWHLLVRHVIPRLRFEIKGGITTSMLSPNTRYAAYLVFDVTNRSIWDIYDFPIEVTIETSGGEVVTGMACLDPCRREGGEGPEGNNVKLSKKRIDGWVEVEIGEFYTREEDEQVTFSLMEIENGFAKGSLVVQGIEIRPKIE</sequence>
<accession>A0A803LPA0</accession>
<dbReference type="PANTHER" id="PTHR32278:SF111">
    <property type="entry name" value="F-BOX PROTEIN PP2-B12-RELATED"/>
    <property type="match status" value="1"/>
</dbReference>
<dbReference type="EnsemblPlants" id="AUR62016779-RA">
    <property type="protein sequence ID" value="AUR62016779-RA:cds"/>
    <property type="gene ID" value="AUR62016779"/>
</dbReference>
<dbReference type="InterPro" id="IPR036047">
    <property type="entry name" value="F-box-like_dom_sf"/>
</dbReference>
<dbReference type="Proteomes" id="UP000596660">
    <property type="component" value="Unplaced"/>
</dbReference>
<keyword evidence="3" id="KW-1185">Reference proteome</keyword>
<dbReference type="AlphaFoldDB" id="A0A803LPA0"/>
<evidence type="ECO:0000259" key="1">
    <source>
        <dbReference type="PROSITE" id="PS50181"/>
    </source>
</evidence>
<proteinExistence type="predicted"/>
<reference evidence="2" key="1">
    <citation type="journal article" date="2017" name="Nature">
        <title>The genome of Chenopodium quinoa.</title>
        <authorList>
            <person name="Jarvis D.E."/>
            <person name="Ho Y.S."/>
            <person name="Lightfoot D.J."/>
            <person name="Schmoeckel S.M."/>
            <person name="Li B."/>
            <person name="Borm T.J.A."/>
            <person name="Ohyanagi H."/>
            <person name="Mineta K."/>
            <person name="Michell C.T."/>
            <person name="Saber N."/>
            <person name="Kharbatia N.M."/>
            <person name="Rupper R.R."/>
            <person name="Sharp A.R."/>
            <person name="Dally N."/>
            <person name="Boughton B.A."/>
            <person name="Woo Y.H."/>
            <person name="Gao G."/>
            <person name="Schijlen E.G.W.M."/>
            <person name="Guo X."/>
            <person name="Momin A.A."/>
            <person name="Negrao S."/>
            <person name="Al-Babili S."/>
            <person name="Gehring C."/>
            <person name="Roessner U."/>
            <person name="Jung C."/>
            <person name="Murphy K."/>
            <person name="Arold S.T."/>
            <person name="Gojobori T."/>
            <person name="van der Linden C.G."/>
            <person name="van Loo E.N."/>
            <person name="Jellen E.N."/>
            <person name="Maughan P.J."/>
            <person name="Tester M."/>
        </authorList>
    </citation>
    <scope>NUCLEOTIDE SEQUENCE [LARGE SCALE GENOMIC DNA]</scope>
    <source>
        <strain evidence="2">cv. PI 614886</strain>
    </source>
</reference>
<reference evidence="2" key="2">
    <citation type="submission" date="2021-03" db="UniProtKB">
        <authorList>
            <consortium name="EnsemblPlants"/>
        </authorList>
    </citation>
    <scope>IDENTIFICATION</scope>
</reference>
<organism evidence="2 3">
    <name type="scientific">Chenopodium quinoa</name>
    <name type="common">Quinoa</name>
    <dbReference type="NCBI Taxonomy" id="63459"/>
    <lineage>
        <taxon>Eukaryota</taxon>
        <taxon>Viridiplantae</taxon>
        <taxon>Streptophyta</taxon>
        <taxon>Embryophyta</taxon>
        <taxon>Tracheophyta</taxon>
        <taxon>Spermatophyta</taxon>
        <taxon>Magnoliopsida</taxon>
        <taxon>eudicotyledons</taxon>
        <taxon>Gunneridae</taxon>
        <taxon>Pentapetalae</taxon>
        <taxon>Caryophyllales</taxon>
        <taxon>Chenopodiaceae</taxon>
        <taxon>Chenopodioideae</taxon>
        <taxon>Atripliceae</taxon>
        <taxon>Chenopodium</taxon>
    </lineage>
</organism>
<dbReference type="InterPro" id="IPR025886">
    <property type="entry name" value="PP2-like"/>
</dbReference>
<dbReference type="CDD" id="cd22162">
    <property type="entry name" value="F-box_AtSKIP3-like"/>
    <property type="match status" value="1"/>
</dbReference>
<dbReference type="Gramene" id="AUR62016779-RA">
    <property type="protein sequence ID" value="AUR62016779-RA:cds"/>
    <property type="gene ID" value="AUR62016779"/>
</dbReference>
<feature type="domain" description="F-box" evidence="1">
    <location>
        <begin position="21"/>
        <end position="68"/>
    </location>
</feature>
<dbReference type="InterPro" id="IPR001810">
    <property type="entry name" value="F-box_dom"/>
</dbReference>
<dbReference type="PANTHER" id="PTHR32278">
    <property type="entry name" value="F-BOX DOMAIN-CONTAINING PROTEIN"/>
    <property type="match status" value="1"/>
</dbReference>
<evidence type="ECO:0000313" key="3">
    <source>
        <dbReference type="Proteomes" id="UP000596660"/>
    </source>
</evidence>
<dbReference type="SUPFAM" id="SSF81383">
    <property type="entry name" value="F-box domain"/>
    <property type="match status" value="1"/>
</dbReference>